<accession>A0A1B9BVV0</accession>
<dbReference type="AlphaFoldDB" id="A0A1B9BVV0"/>
<gene>
    <name evidence="2" type="ORF">BBC27_01890</name>
</gene>
<organism evidence="2 3">
    <name type="scientific">Acidithiobacillus ferrivorans</name>
    <dbReference type="NCBI Taxonomy" id="160808"/>
    <lineage>
        <taxon>Bacteria</taxon>
        <taxon>Pseudomonadati</taxon>
        <taxon>Pseudomonadota</taxon>
        <taxon>Acidithiobacillia</taxon>
        <taxon>Acidithiobacillales</taxon>
        <taxon>Acidithiobacillaceae</taxon>
        <taxon>Acidithiobacillus</taxon>
    </lineage>
</organism>
<dbReference type="Pfam" id="PF03992">
    <property type="entry name" value="ABM"/>
    <property type="match status" value="1"/>
</dbReference>
<dbReference type="InterPro" id="IPR007138">
    <property type="entry name" value="ABM_dom"/>
</dbReference>
<feature type="domain" description="ABM" evidence="1">
    <location>
        <begin position="107"/>
        <end position="182"/>
    </location>
</feature>
<sequence>MIIRADIISQGNPDQIAERWVAAVRAQAAQPGFLEAKLHGIYRLINKTSYHFLSIIEWTDAEAYARSIGDTDCYAFLDVLPADPVANTYTLINSAQHQDNRFSPDHVTVINPYRIPVAEAGKYSDMWNESARHMEKKDGFVSAQLYQAVRESEDFHFVSRAEWQSEQRFMNQFDGTDFRKIIAPFEGIFSISLSRLHTHITKDILWTPNHQS</sequence>
<dbReference type="InterPro" id="IPR011008">
    <property type="entry name" value="Dimeric_a/b-barrel"/>
</dbReference>
<proteinExistence type="predicted"/>
<evidence type="ECO:0000313" key="2">
    <source>
        <dbReference type="EMBL" id="OCB01832.1"/>
    </source>
</evidence>
<evidence type="ECO:0000259" key="1">
    <source>
        <dbReference type="Pfam" id="PF03992"/>
    </source>
</evidence>
<dbReference type="RefSeq" id="WP_065414051.1">
    <property type="nucleotide sequence ID" value="NZ_MASQ01000123.1"/>
</dbReference>
<dbReference type="Proteomes" id="UP000093129">
    <property type="component" value="Unassembled WGS sequence"/>
</dbReference>
<dbReference type="Gene3D" id="3.30.70.100">
    <property type="match status" value="2"/>
</dbReference>
<evidence type="ECO:0000313" key="3">
    <source>
        <dbReference type="Proteomes" id="UP000093129"/>
    </source>
</evidence>
<comment type="caution">
    <text evidence="2">The sequence shown here is derived from an EMBL/GenBank/DDBJ whole genome shotgun (WGS) entry which is preliminary data.</text>
</comment>
<reference evidence="2 3" key="1">
    <citation type="submission" date="2016-07" db="EMBL/GenBank/DDBJ databases">
        <title>Draft genome of a psychrotolerant acidophile Acidithiobacillus ferrivorans strain YL15.</title>
        <authorList>
            <person name="Peng T."/>
            <person name="Ma L."/>
            <person name="Nan M."/>
            <person name="An N."/>
            <person name="Wang M."/>
            <person name="Qiu G."/>
            <person name="Zeng W."/>
        </authorList>
    </citation>
    <scope>NUCLEOTIDE SEQUENCE [LARGE SCALE GENOMIC DNA]</scope>
    <source>
        <strain evidence="2 3">YL15</strain>
    </source>
</reference>
<protein>
    <recommendedName>
        <fullName evidence="1">ABM domain-containing protein</fullName>
    </recommendedName>
</protein>
<dbReference type="SUPFAM" id="SSF54909">
    <property type="entry name" value="Dimeric alpha+beta barrel"/>
    <property type="match status" value="1"/>
</dbReference>
<name>A0A1B9BVV0_9PROT</name>
<dbReference type="EMBL" id="MASQ01000123">
    <property type="protein sequence ID" value="OCB01832.1"/>
    <property type="molecule type" value="Genomic_DNA"/>
</dbReference>